<dbReference type="AlphaFoldDB" id="A0A0K8P9V7"/>
<name>A0A0K8P9V7_9CHLR</name>
<feature type="domain" description="GFO/IDH/MocA-like oxidoreductase" evidence="4">
    <location>
        <begin position="139"/>
        <end position="247"/>
    </location>
</feature>
<dbReference type="Gene3D" id="3.30.360.10">
    <property type="entry name" value="Dihydrodipicolinate Reductase, domain 2"/>
    <property type="match status" value="1"/>
</dbReference>
<evidence type="ECO:0000256" key="2">
    <source>
        <dbReference type="ARBA" id="ARBA00023002"/>
    </source>
</evidence>
<dbReference type="InterPro" id="IPR050984">
    <property type="entry name" value="Gfo/Idh/MocA_domain"/>
</dbReference>
<comment type="similarity">
    <text evidence="1">Belongs to the Gfo/Idh/MocA family.</text>
</comment>
<evidence type="ECO:0000313" key="6">
    <source>
        <dbReference type="Proteomes" id="UP000053370"/>
    </source>
</evidence>
<dbReference type="OrthoDB" id="9783105at2"/>
<proteinExistence type="inferred from homology"/>
<accession>A0A0K8P9V7</accession>
<evidence type="ECO:0000259" key="4">
    <source>
        <dbReference type="Pfam" id="PF22725"/>
    </source>
</evidence>
<dbReference type="RefSeq" id="WP_062277803.1">
    <property type="nucleotide sequence ID" value="NZ_DF968179.1"/>
</dbReference>
<reference evidence="5" key="1">
    <citation type="journal article" date="2015" name="Genome Announc.">
        <title>Draft Genome Sequence of Anaerolineae Strain TC1, a Novel Isolate from a Methanogenic Wastewater Treatment System.</title>
        <authorList>
            <person name="Matsuura N."/>
            <person name="Tourlousse D.M."/>
            <person name="Sun L."/>
            <person name="Toyonaga M."/>
            <person name="Kuroda K."/>
            <person name="Ohashi A."/>
            <person name="Cruz R."/>
            <person name="Yamaguchi T."/>
            <person name="Sekiguchi Y."/>
        </authorList>
    </citation>
    <scope>NUCLEOTIDE SEQUENCE [LARGE SCALE GENOMIC DNA]</scope>
    <source>
        <strain evidence="5">TC1</strain>
    </source>
</reference>
<feature type="domain" description="Gfo/Idh/MocA-like oxidoreductase N-terminal" evidence="3">
    <location>
        <begin position="4"/>
        <end position="123"/>
    </location>
</feature>
<dbReference type="GO" id="GO:0016491">
    <property type="term" value="F:oxidoreductase activity"/>
    <property type="evidence" value="ECO:0007669"/>
    <property type="project" value="UniProtKB-KW"/>
</dbReference>
<gene>
    <name evidence="5" type="ORF">ATC1_11382</name>
</gene>
<dbReference type="InterPro" id="IPR000683">
    <property type="entry name" value="Gfo/Idh/MocA-like_OxRdtase_N"/>
</dbReference>
<dbReference type="Pfam" id="PF22725">
    <property type="entry name" value="GFO_IDH_MocA_C3"/>
    <property type="match status" value="1"/>
</dbReference>
<dbReference type="InterPro" id="IPR055170">
    <property type="entry name" value="GFO_IDH_MocA-like_dom"/>
</dbReference>
<dbReference type="SUPFAM" id="SSF51735">
    <property type="entry name" value="NAD(P)-binding Rossmann-fold domains"/>
    <property type="match status" value="1"/>
</dbReference>
<dbReference type="PATRIC" id="fig|1678840.3.peg.465"/>
<keyword evidence="2" id="KW-0560">Oxidoreductase</keyword>
<dbReference type="GO" id="GO:0000166">
    <property type="term" value="F:nucleotide binding"/>
    <property type="evidence" value="ECO:0007669"/>
    <property type="project" value="InterPro"/>
</dbReference>
<dbReference type="SUPFAM" id="SSF55347">
    <property type="entry name" value="Glyceraldehyde-3-phosphate dehydrogenase-like, C-terminal domain"/>
    <property type="match status" value="1"/>
</dbReference>
<dbReference type="Proteomes" id="UP000053370">
    <property type="component" value="Unassembled WGS sequence"/>
</dbReference>
<evidence type="ECO:0000259" key="3">
    <source>
        <dbReference type="Pfam" id="PF01408"/>
    </source>
</evidence>
<dbReference type="STRING" id="1678840.ATC1_11382"/>
<keyword evidence="6" id="KW-1185">Reference proteome</keyword>
<organism evidence="5">
    <name type="scientific">Flexilinea flocculi</name>
    <dbReference type="NCBI Taxonomy" id="1678840"/>
    <lineage>
        <taxon>Bacteria</taxon>
        <taxon>Bacillati</taxon>
        <taxon>Chloroflexota</taxon>
        <taxon>Anaerolineae</taxon>
        <taxon>Anaerolineales</taxon>
        <taxon>Anaerolineaceae</taxon>
        <taxon>Flexilinea</taxon>
    </lineage>
</organism>
<dbReference type="PANTHER" id="PTHR22604">
    <property type="entry name" value="OXIDOREDUCTASES"/>
    <property type="match status" value="1"/>
</dbReference>
<dbReference type="PANTHER" id="PTHR22604:SF105">
    <property type="entry name" value="TRANS-1,2-DIHYDROBENZENE-1,2-DIOL DEHYDROGENASE"/>
    <property type="match status" value="1"/>
</dbReference>
<evidence type="ECO:0000256" key="1">
    <source>
        <dbReference type="ARBA" id="ARBA00010928"/>
    </source>
</evidence>
<protein>
    <submittedName>
        <fullName evidence="5">Predicted dehydrogenase</fullName>
    </submittedName>
</protein>
<evidence type="ECO:0000313" key="5">
    <source>
        <dbReference type="EMBL" id="GAP39448.1"/>
    </source>
</evidence>
<dbReference type="Pfam" id="PF01408">
    <property type="entry name" value="GFO_IDH_MocA"/>
    <property type="match status" value="1"/>
</dbReference>
<dbReference type="EMBL" id="DF968179">
    <property type="protein sequence ID" value="GAP39448.1"/>
    <property type="molecule type" value="Genomic_DNA"/>
</dbReference>
<dbReference type="InterPro" id="IPR036291">
    <property type="entry name" value="NAD(P)-bd_dom_sf"/>
</dbReference>
<sequence length="339" mass="37487">MKKIRFGIIGCAGIAQKQFIPAMRLASNAEITAVGSRNLDKSKEFSEQNGIPRFFGSYEALLDSPDIDAVYIPLPNSMHKEWAIKAAAAGKHILCEKPLAVTAEDCLEMEKAARDHQVLLMEAFMYRFHPLTEKIIHDVHQGILGDQITIQSTHSFLLTDQTNVRLSADLAGGSLMDVGCYCVNITRTLFQEEPEAVAAIAHYHPHGVDDQMNILARFRSGRSAVLSCGLTANYPSGYLISGTRGFIRAEYGFHLGINHGTVTRKIDGIEAELQDGTNEYTRMIEHFSDCVLCQEPLRYDAIEASKNMAFICAALESAKKNGAWINLSDQYYSSGDFPT</sequence>
<dbReference type="Gene3D" id="3.40.50.720">
    <property type="entry name" value="NAD(P)-binding Rossmann-like Domain"/>
    <property type="match status" value="1"/>
</dbReference>